<protein>
    <recommendedName>
        <fullName evidence="1">VOC domain-containing protein</fullName>
    </recommendedName>
</protein>
<dbReference type="Gene3D" id="3.10.180.10">
    <property type="entry name" value="2,3-Dihydroxybiphenyl 1,2-Dioxygenase, domain 1"/>
    <property type="match status" value="1"/>
</dbReference>
<dbReference type="EMBL" id="CABVLZ010000004">
    <property type="protein sequence ID" value="VVU95418.1"/>
    <property type="molecule type" value="Genomic_DNA"/>
</dbReference>
<dbReference type="InterPro" id="IPR051332">
    <property type="entry name" value="Fosfomycin_Res_Enzymes"/>
</dbReference>
<evidence type="ECO:0000259" key="1">
    <source>
        <dbReference type="PROSITE" id="PS51819"/>
    </source>
</evidence>
<dbReference type="CDD" id="cd06587">
    <property type="entry name" value="VOC"/>
    <property type="match status" value="1"/>
</dbReference>
<accession>A0A5E8CJA7</accession>
<feature type="domain" description="VOC" evidence="1">
    <location>
        <begin position="5"/>
        <end position="136"/>
    </location>
</feature>
<dbReference type="InterPro" id="IPR037523">
    <property type="entry name" value="VOC_core"/>
</dbReference>
<dbReference type="PANTHER" id="PTHR36113:SF3">
    <property type="entry name" value="SLL5075 PROTEIN"/>
    <property type="match status" value="1"/>
</dbReference>
<dbReference type="Pfam" id="PF00903">
    <property type="entry name" value="Glyoxalase"/>
    <property type="match status" value="1"/>
</dbReference>
<dbReference type="InterPro" id="IPR029068">
    <property type="entry name" value="Glyas_Bleomycin-R_OHBP_Dase"/>
</dbReference>
<dbReference type="PROSITE" id="PS51819">
    <property type="entry name" value="VOC"/>
    <property type="match status" value="1"/>
</dbReference>
<proteinExistence type="predicted"/>
<dbReference type="PANTHER" id="PTHR36113">
    <property type="entry name" value="LYASE, PUTATIVE-RELATED-RELATED"/>
    <property type="match status" value="1"/>
</dbReference>
<dbReference type="AlphaFoldDB" id="A0A5E8CJA7"/>
<name>A0A5E8CJA7_9ZZZZ</name>
<dbReference type="SUPFAM" id="SSF54593">
    <property type="entry name" value="Glyoxalase/Bleomycin resistance protein/Dihydroxybiphenyl dioxygenase"/>
    <property type="match status" value="1"/>
</dbReference>
<dbReference type="InterPro" id="IPR004360">
    <property type="entry name" value="Glyas_Fos-R_dOase_dom"/>
</dbReference>
<organism evidence="2">
    <name type="scientific">seawater metagenome</name>
    <dbReference type="NCBI Taxonomy" id="1561972"/>
    <lineage>
        <taxon>unclassified sequences</taxon>
        <taxon>metagenomes</taxon>
        <taxon>ecological metagenomes</taxon>
    </lineage>
</organism>
<reference evidence="2" key="1">
    <citation type="submission" date="2019-09" db="EMBL/GenBank/DDBJ databases">
        <authorList>
            <person name="Needham M D."/>
        </authorList>
    </citation>
    <scope>NUCLEOTIDE SEQUENCE</scope>
</reference>
<gene>
    <name evidence="2" type="ORF">CPAV1605_1169</name>
</gene>
<sequence>MVIKKFNHIAIMVRNTSESINFYQDMLGLEYVHGLVFKNSNNQRVFHSFLALEDRSCLALFEIEGNDTYYNQNKILDQHFALECSKEYVDIIFKKIVNINKKRKTNLIKFGFQDHGFVNSFYFNDPSGNWLELTYFCDPWFFSKKNALDELKKWEQSKK</sequence>
<evidence type="ECO:0000313" key="2">
    <source>
        <dbReference type="EMBL" id="VVU95418.1"/>
    </source>
</evidence>